<dbReference type="InterPro" id="IPR051328">
    <property type="entry name" value="T7SS_ABC-Transporter"/>
</dbReference>
<sequence length="740" mass="82095">MKKRLHIFEKIQNTVCRFLMFGIRPVFLVFIRDLKTIARSISVIIIMVGLCLLPSLYAWINIYACWDPYSNTGNLPVAVVNKDQGTVYNGKVINVGKSVIEELEKNESIGWDFVSEWQGNYGLNEGKYYALIEIPDDFSSKLVTLATSTPQKPAISYRVNMKLNSIATKITDAAKNKLISTIKTSFVKTVTEEALNELKSEINSSNLKTSRIRELKNTLTQTNSDIARLKKHISAANEDSEKLQQYLNQCITTLPKVTEQLNSLQNITDANKSLTQQTKQTIQTISSDLNADIQNLTELNNRNQQMISTLQQINSNSINKDVIGVMEQCSSLCNSVHIMLKADAEQIRTLNANYKLTTLSLLESSLKYADRLVVSERDALDKQIPLLRADTSKASINAALNSLSEISNEITKQTQDVSNNIQVNGRPLLNSLVDSLNAKLDDANNLAELGKAIQPQLNALAVFGGASSRLSVSQANRLNDNLTTLQNDLDRLNSKIDDVTIEDIDQLIDLTENNPSEISDFLSSPIEVKEETVYNTDTFGAGLTPFYTVLAIWVGALLSCALLTVECENTVGGIKLNLKQKHFGKMLLFLSLSLIQSTIVTLGDVFLLGVNPADFGLLMGISVLTSITFTVMIFTLVSLFGNVGKAIAMVMMVFQIAGAGGIYPIQTNPEIFGKLQPLWPFTYAINCYREAIAGPVWSSVQYNIRALLIFLGTFLILAVLKKPFHKLNTRMEEIYQRAQI</sequence>
<accession>A0A4Z0YII9</accession>
<name>A0A4Z0YII9_9FIRM</name>
<feature type="transmembrane region" description="Helical" evidence="6">
    <location>
        <begin position="546"/>
        <end position="565"/>
    </location>
</feature>
<evidence type="ECO:0000256" key="1">
    <source>
        <dbReference type="ARBA" id="ARBA00004141"/>
    </source>
</evidence>
<evidence type="ECO:0000256" key="4">
    <source>
        <dbReference type="ARBA" id="ARBA00023136"/>
    </source>
</evidence>
<comment type="caution">
    <text evidence="8">The sequence shown here is derived from an EMBL/GenBank/DDBJ whole genome shotgun (WGS) entry which is preliminary data.</text>
</comment>
<dbReference type="Pfam" id="PF12698">
    <property type="entry name" value="ABC2_membrane_3"/>
    <property type="match status" value="2"/>
</dbReference>
<protein>
    <submittedName>
        <fullName evidence="8">ABC-2 family transporter protein</fullName>
    </submittedName>
</protein>
<dbReference type="GO" id="GO:0016020">
    <property type="term" value="C:membrane"/>
    <property type="evidence" value="ECO:0007669"/>
    <property type="project" value="UniProtKB-SubCell"/>
</dbReference>
<dbReference type="EMBL" id="SRMQ01000002">
    <property type="protein sequence ID" value="TGJ77436.1"/>
    <property type="molecule type" value="Genomic_DNA"/>
</dbReference>
<proteinExistence type="predicted"/>
<keyword evidence="2 6" id="KW-0812">Transmembrane</keyword>
<gene>
    <name evidence="8" type="ORF">CAGA_08060</name>
</gene>
<evidence type="ECO:0000256" key="5">
    <source>
        <dbReference type="SAM" id="Coils"/>
    </source>
</evidence>
<keyword evidence="5" id="KW-0175">Coiled coil</keyword>
<keyword evidence="4 6" id="KW-0472">Membrane</keyword>
<dbReference type="NCBIfam" id="TIGR03061">
    <property type="entry name" value="pip_yhgE_Nterm"/>
    <property type="match status" value="1"/>
</dbReference>
<dbReference type="GO" id="GO:0140359">
    <property type="term" value="F:ABC-type transporter activity"/>
    <property type="evidence" value="ECO:0007669"/>
    <property type="project" value="InterPro"/>
</dbReference>
<evidence type="ECO:0000256" key="2">
    <source>
        <dbReference type="ARBA" id="ARBA00022692"/>
    </source>
</evidence>
<feature type="transmembrane region" description="Helical" evidence="6">
    <location>
        <begin position="615"/>
        <end position="639"/>
    </location>
</feature>
<keyword evidence="3 6" id="KW-1133">Transmembrane helix</keyword>
<dbReference type="OrthoDB" id="9811483at2"/>
<dbReference type="InterPro" id="IPR013525">
    <property type="entry name" value="ABC2_TM"/>
</dbReference>
<evidence type="ECO:0000256" key="3">
    <source>
        <dbReference type="ARBA" id="ARBA00022989"/>
    </source>
</evidence>
<dbReference type="InterPro" id="IPR017500">
    <property type="entry name" value="Phage_infect_YhgE_N"/>
</dbReference>
<feature type="transmembrane region" description="Helical" evidence="6">
    <location>
        <begin position="41"/>
        <end position="60"/>
    </location>
</feature>
<feature type="transmembrane region" description="Helical" evidence="6">
    <location>
        <begin position="702"/>
        <end position="720"/>
    </location>
</feature>
<reference evidence="8 9" key="1">
    <citation type="submission" date="2019-04" db="EMBL/GenBank/DDBJ databases">
        <authorList>
            <person name="Poehlein A."/>
            <person name="Bengelsdorf F.R."/>
            <person name="Duerre P."/>
            <person name="Daniel R."/>
        </authorList>
    </citation>
    <scope>NUCLEOTIDE SEQUENCE [LARGE SCALE GENOMIC DNA]</scope>
    <source>
        <strain evidence="8 9">BS-1</strain>
    </source>
</reference>
<organism evidence="8 9">
    <name type="scientific">Caproiciproducens galactitolivorans</name>
    <dbReference type="NCBI Taxonomy" id="642589"/>
    <lineage>
        <taxon>Bacteria</taxon>
        <taxon>Bacillati</taxon>
        <taxon>Bacillota</taxon>
        <taxon>Clostridia</taxon>
        <taxon>Eubacteriales</taxon>
        <taxon>Acutalibacteraceae</taxon>
        <taxon>Caproiciproducens</taxon>
    </lineage>
</organism>
<dbReference type="PANTHER" id="PTHR43077:SF10">
    <property type="entry name" value="TRANSPORT PERMEASE PROTEIN"/>
    <property type="match status" value="1"/>
</dbReference>
<feature type="transmembrane region" description="Helical" evidence="6">
    <location>
        <begin position="586"/>
        <end position="609"/>
    </location>
</feature>
<feature type="transmembrane region" description="Helical" evidence="6">
    <location>
        <begin position="646"/>
        <end position="665"/>
    </location>
</feature>
<dbReference type="Gene3D" id="3.40.1710.10">
    <property type="entry name" value="abc type-2 transporter like domain"/>
    <property type="match status" value="1"/>
</dbReference>
<dbReference type="Proteomes" id="UP000297714">
    <property type="component" value="Unassembled WGS sequence"/>
</dbReference>
<feature type="domain" description="ABC-2 type transporter transmembrane" evidence="7">
    <location>
        <begin position="482"/>
        <end position="720"/>
    </location>
</feature>
<evidence type="ECO:0000256" key="6">
    <source>
        <dbReference type="SAM" id="Phobius"/>
    </source>
</evidence>
<dbReference type="NCBIfam" id="TIGR03062">
    <property type="entry name" value="pip_yhgE_Cterm"/>
    <property type="match status" value="1"/>
</dbReference>
<evidence type="ECO:0000259" key="7">
    <source>
        <dbReference type="Pfam" id="PF12698"/>
    </source>
</evidence>
<keyword evidence="9" id="KW-1185">Reference proteome</keyword>
<comment type="subcellular location">
    <subcellularLocation>
        <location evidence="1">Membrane</location>
        <topology evidence="1">Multi-pass membrane protein</topology>
    </subcellularLocation>
</comment>
<dbReference type="InterPro" id="IPR017501">
    <property type="entry name" value="Phage_infect_YhgE_C"/>
</dbReference>
<evidence type="ECO:0000313" key="9">
    <source>
        <dbReference type="Proteomes" id="UP000297714"/>
    </source>
</evidence>
<feature type="domain" description="ABC-2 type transporter transmembrane" evidence="7">
    <location>
        <begin position="51"/>
        <end position="210"/>
    </location>
</feature>
<dbReference type="AlphaFoldDB" id="A0A4Z0YII9"/>
<feature type="coiled-coil region" evidence="5">
    <location>
        <begin position="212"/>
        <end position="246"/>
    </location>
</feature>
<feature type="coiled-coil region" evidence="5">
    <location>
        <begin position="475"/>
        <end position="502"/>
    </location>
</feature>
<evidence type="ECO:0000313" key="8">
    <source>
        <dbReference type="EMBL" id="TGJ77436.1"/>
    </source>
</evidence>
<dbReference type="RefSeq" id="WP_135657972.1">
    <property type="nucleotide sequence ID" value="NZ_SRMQ01000002.1"/>
</dbReference>
<dbReference type="PANTHER" id="PTHR43077">
    <property type="entry name" value="TRANSPORT PERMEASE YVFS-RELATED"/>
    <property type="match status" value="1"/>
</dbReference>